<dbReference type="InterPro" id="IPR009081">
    <property type="entry name" value="PP-bd_ACP"/>
</dbReference>
<dbReference type="InterPro" id="IPR006162">
    <property type="entry name" value="Ppantetheine_attach_site"/>
</dbReference>
<dbReference type="SMART" id="SM00823">
    <property type="entry name" value="PKS_PP"/>
    <property type="match status" value="1"/>
</dbReference>
<dbReference type="STRING" id="1448321.A0A317W6H8"/>
<dbReference type="InterPro" id="IPR036736">
    <property type="entry name" value="ACP-like_sf"/>
</dbReference>
<evidence type="ECO:0000256" key="4">
    <source>
        <dbReference type="ARBA" id="ARBA00022679"/>
    </source>
</evidence>
<dbReference type="SUPFAM" id="SSF52151">
    <property type="entry name" value="FabD/lysophospholipase-like"/>
    <property type="match status" value="1"/>
</dbReference>
<dbReference type="Pfam" id="PF00550">
    <property type="entry name" value="PP-binding"/>
    <property type="match status" value="1"/>
</dbReference>
<dbReference type="Gene3D" id="3.40.366.10">
    <property type="entry name" value="Malonyl-Coenzyme A Acyl Carrier Protein, domain 2"/>
    <property type="match status" value="1"/>
</dbReference>
<dbReference type="Pfam" id="PF00109">
    <property type="entry name" value="ketoacyl-synt"/>
    <property type="match status" value="1"/>
</dbReference>
<dbReference type="Gene3D" id="1.10.1200.10">
    <property type="entry name" value="ACP-like"/>
    <property type="match status" value="1"/>
</dbReference>
<dbReference type="Gene3D" id="3.40.50.150">
    <property type="entry name" value="Vaccinia Virus protein VP39"/>
    <property type="match status" value="1"/>
</dbReference>
<gene>
    <name evidence="10" type="ORF">BO70DRAFT_405561</name>
</gene>
<dbReference type="Pfam" id="PF16197">
    <property type="entry name" value="KAsynt_C_assoc"/>
    <property type="match status" value="1"/>
</dbReference>
<dbReference type="InterPro" id="IPR014031">
    <property type="entry name" value="Ketoacyl_synth_C"/>
</dbReference>
<sequence length="2470" mass="271702">MAFPEPVAIIGTGCRFPGAASSPSKLWDLLHHPRNLASKIPSDRFNHSAFYHQDNHHGTSSSPESYFLSEDIYAFDAPFFNISHAEAESMDPQQRLLLEVVYESLERAGLQMERLRGSNTGVFCGLMNMDYGNLISGDWDEIPTYASSGTAASMLSNRLSFFFDWRGPSMTIDTACSSSLVALHQGVCALRSGDCRMAVVAASNLILSPREYIAASNMRLLSPTGRCRMWDENADGYARGEGVAAVVLKPLSDAIAAGDHIESIIRATGVNADGRTMGLTIPSSIAQSQLIRSTYASVGLDPQRRPEDRCQLFEAHGTGTQAGDPQEASAIYESLFGDTPSEDVLYVGSIKTIIGHTEGTAGLASVIKASLSIQQGIIPPNLLFNRINPVIAPVTSHLRVPTEPLPWPSLSRSSPRRVSVNSFGFGGSNAHAIIESYTPPVMVNLEHELSPQVLPFAFSAVTERTLTNVLERYVEFLQRNPQIDLLKFAAALIEGRSAFSHRVILTATSVGDLQRRIQAELKKRNSTTLSSSIVSRANDTPKQVLGIFTGQGAQYPQMFWDSISASPKALVWMAELQESLDTLPPQLRPSFSMVEEISNPEPLSSLHKAGISQPLRTAIQIIQVNMLRALGITFSAVIGHSSGEIVAAYAADAITATDAIRIAYLRGIVTKQAGANGQSGAMIAGGIPWQEAQALCDEGGFSGRVRVAASNSPVSVTFSGDTDAVQDLEWMLKSLDITVNHLHVYTAYHSHHMIPCAEPYLHSLESSDIQAHPLTTKWFSSVYEGKQLSTEDLSPQYWTQNMLRPVLFSQAVTAAFADNPGLNLVVEIGPHPTLKGPVLQTLSGINHREPQIDIPYFGLAKRGGGSVETFAHAVGLFWAYLQPKIDIQRYLSLFDNDSSYGSHILKHMPTYTFDKRRTYRFTSRLTKARLHRVDPPHPLLGALSPEAGDNEWRWRNYLSRGELEWLNGHRFQSQIVFPATGYIVMALEAAAVIAHDQSLRLVELDEVLINRALHIPNDMTGVEIIFKVEQISTSNNVVFGAFRCYASVSGVLKTCVSGKLTVTMGEYDAMLLPPKSPVSLLTRPVDIDEFYTCLEKVGLGYSGSFRGIKALTKCTNRSMGTVSNNGIMSSLLLHPATIDCSLQGLLAAMDIGQLHTLRIPVAIDHVSINPMFCNGSAGTKEQLAFEAFLHSVEPDGATGDVSTFDLDGHGIYQIEGFHVAPLMLPEDRPIFSEIVWGPLLPQVTHNDTSEDSELNKSLKLAEYCALLHIRDTRSCITPTEYEHLDWHRRHIVDWMDRVLSMTSDGTHPICHPYWLGCTVDYVRVMESMLPSKSWAELRTAGERLLDFIRGSAELLRGQEQFDRPYNDPFESQSSNFQLATFVEQIAFRFPRMNILEVAAGRGSATETILSKIKQSYRSYTFTDISPALFAEAQTALSDHKDRFLYKVLDIGLDPFEQGFTEHSYDLVIVAGTMPLPKRLEQTLHKIRRLLKPGGYLVVRAGTNTDINRVALMFGSIKSWWYDEEEGISRSPVICIQEWEKLLKKTGFGGFQAILPAGQLEFDSTFVSQAIDDRTQLLHDPWNFSDTLSDKVLLVGGATEATADIVQELKTLLAPHFSRLVVTSSLEAMNLHDTFGWCALSLTDLDSQFYENLMGERFNGLKILMNNVSKLLWVTAGPESAQPYWGVSKAMVHCMAYENPQSVFQYLNILDHREATAQTLATNFIRLVHAAPENDHSLEACVDSTEFELRLVQGVLKIPRIRMSDSMNQRYSANRRVVQHHADLQRSVLEVVAPSGKRCEFALRETVQSECRGKMHGAYHRQIRVLYSTFTAFKVDGAGFLYLILGRDAEGKTRWLALSYQNASVVDAPLEWCWQVPDLLSEATEPIFLMKTAAALIALHVINQGRRNTSVLVHGAENLPESVRDALSALALTRDIRLYFSTSIQSTLSQKDMLFIHERTSSRDLSRLLPAAISVIAKCPGTACGIYCRIETLLPEDIMRVDIASLGRMSSSLLRSSSPVNVGQTLLMACGVALQLGKSHDVDLISAQDLSRHTPGSSQLTLLDWSQPGKVSVLIQTASSMVTLYEQKTYLLVGMTGDLGQSVCRWMISRGARSVVLASRAPNIDPRWIEEMATMGAHVLGMEMDVTSRESICRAHDTIRSTLPPIGGVVNGAMVLNDCLFTQMTLDDMQRVLAPKVQGSIHLNDVFGSYDLDFFILVGSAAGPLGNVGQTAYSAATEFMSALIQQRREQGLVGSIIHPGLIKGVGYFARADRAVQDMIEKNTGTPDLTEHDVHELFAEGILAGRPNSGRDPEVIAGYKVIDPAENPNALWLRNPKAWNLVGYGAHSVSQVSGSSDGVPMKVQLKSAKSMDDAIEAIAQGFIKAVRLKLQLSNEESLTGVAALTELGVDSLVAIELRQWFVKELAVDLPVLQIIGGSSIRDLSTLAASKLSSDSIPNVQKGESQQRLVIDE</sequence>
<protein>
    <submittedName>
        <fullName evidence="10">Ketoacyl-synt-domain-containing protein</fullName>
    </submittedName>
</protein>
<dbReference type="SUPFAM" id="SSF51735">
    <property type="entry name" value="NAD(P)-binding Rossmann-fold domains"/>
    <property type="match status" value="1"/>
</dbReference>
<dbReference type="PROSITE" id="PS00606">
    <property type="entry name" value="KS3_1"/>
    <property type="match status" value="1"/>
</dbReference>
<organism evidence="10 11">
    <name type="scientific">Aspergillus heteromorphus CBS 117.55</name>
    <dbReference type="NCBI Taxonomy" id="1448321"/>
    <lineage>
        <taxon>Eukaryota</taxon>
        <taxon>Fungi</taxon>
        <taxon>Dikarya</taxon>
        <taxon>Ascomycota</taxon>
        <taxon>Pezizomycotina</taxon>
        <taxon>Eurotiomycetes</taxon>
        <taxon>Eurotiomycetidae</taxon>
        <taxon>Eurotiales</taxon>
        <taxon>Aspergillaceae</taxon>
        <taxon>Aspergillus</taxon>
        <taxon>Aspergillus subgen. Circumdati</taxon>
    </lineage>
</organism>
<dbReference type="SMART" id="SM00825">
    <property type="entry name" value="PKS_KS"/>
    <property type="match status" value="1"/>
</dbReference>
<dbReference type="SMART" id="SM00826">
    <property type="entry name" value="PKS_DH"/>
    <property type="match status" value="1"/>
</dbReference>
<feature type="domain" description="Ketosynthase family 3 (KS3)" evidence="8">
    <location>
        <begin position="4"/>
        <end position="436"/>
    </location>
</feature>
<dbReference type="Pfam" id="PF14765">
    <property type="entry name" value="PS-DH"/>
    <property type="match status" value="1"/>
</dbReference>
<dbReference type="Pfam" id="PF08242">
    <property type="entry name" value="Methyltransf_12"/>
    <property type="match status" value="1"/>
</dbReference>
<dbReference type="InterPro" id="IPR016039">
    <property type="entry name" value="Thiolase-like"/>
</dbReference>
<proteinExistence type="predicted"/>
<evidence type="ECO:0000259" key="7">
    <source>
        <dbReference type="PROSITE" id="PS50075"/>
    </source>
</evidence>
<evidence type="ECO:0000256" key="2">
    <source>
        <dbReference type="ARBA" id="ARBA00022553"/>
    </source>
</evidence>
<dbReference type="PROSITE" id="PS52004">
    <property type="entry name" value="KS3_2"/>
    <property type="match status" value="1"/>
</dbReference>
<feature type="active site" description="Proton donor; for dehydratase activity" evidence="6">
    <location>
        <position position="1139"/>
    </location>
</feature>
<dbReference type="VEuPathDB" id="FungiDB:BO70DRAFT_405561"/>
<dbReference type="CDD" id="cd02440">
    <property type="entry name" value="AdoMet_MTases"/>
    <property type="match status" value="1"/>
</dbReference>
<evidence type="ECO:0000313" key="11">
    <source>
        <dbReference type="Proteomes" id="UP000247233"/>
    </source>
</evidence>
<dbReference type="SUPFAM" id="SSF53335">
    <property type="entry name" value="S-adenosyl-L-methionine-dependent methyltransferases"/>
    <property type="match status" value="1"/>
</dbReference>
<dbReference type="InterPro" id="IPR050091">
    <property type="entry name" value="PKS_NRPS_Biosynth_Enz"/>
</dbReference>
<dbReference type="PANTHER" id="PTHR43775:SF48">
    <property type="entry name" value="HIGHLY REDUCING POLYKETIDE SYNTHASE SDGA"/>
    <property type="match status" value="1"/>
</dbReference>
<dbReference type="SUPFAM" id="SSF55048">
    <property type="entry name" value="Probable ACP-binding domain of malonyl-CoA ACP transacylase"/>
    <property type="match status" value="1"/>
</dbReference>
<feature type="region of interest" description="C-terminal hotdog fold" evidence="6">
    <location>
        <begin position="1082"/>
        <end position="1228"/>
    </location>
</feature>
<dbReference type="Pfam" id="PF00698">
    <property type="entry name" value="Acyl_transf_1"/>
    <property type="match status" value="1"/>
</dbReference>
<dbReference type="InterPro" id="IPR018201">
    <property type="entry name" value="Ketoacyl_synth_AS"/>
</dbReference>
<dbReference type="PROSITE" id="PS50075">
    <property type="entry name" value="CARRIER"/>
    <property type="match status" value="1"/>
</dbReference>
<dbReference type="InterPro" id="IPR020841">
    <property type="entry name" value="PKS_Beta-ketoAc_synthase_dom"/>
</dbReference>
<dbReference type="Pfam" id="PF02801">
    <property type="entry name" value="Ketoacyl-synt_C"/>
    <property type="match status" value="1"/>
</dbReference>
<dbReference type="Gene3D" id="3.40.47.10">
    <property type="match status" value="1"/>
</dbReference>
<dbReference type="InterPro" id="IPR049552">
    <property type="entry name" value="PKS_DH_N"/>
</dbReference>
<dbReference type="GO" id="GO:0032259">
    <property type="term" value="P:methylation"/>
    <property type="evidence" value="ECO:0007669"/>
    <property type="project" value="UniProtKB-KW"/>
</dbReference>
<dbReference type="Pfam" id="PF08659">
    <property type="entry name" value="KR"/>
    <property type="match status" value="1"/>
</dbReference>
<dbReference type="InterPro" id="IPR016035">
    <property type="entry name" value="Acyl_Trfase/lysoPLipase"/>
</dbReference>
<evidence type="ECO:0000259" key="9">
    <source>
        <dbReference type="PROSITE" id="PS52019"/>
    </source>
</evidence>
<dbReference type="InterPro" id="IPR016036">
    <property type="entry name" value="Malonyl_transacylase_ACP-bd"/>
</dbReference>
<dbReference type="InterPro" id="IPR014030">
    <property type="entry name" value="Ketoacyl_synth_N"/>
</dbReference>
<keyword evidence="11" id="KW-1185">Reference proteome</keyword>
<evidence type="ECO:0000313" key="10">
    <source>
        <dbReference type="EMBL" id="PWY82224.1"/>
    </source>
</evidence>
<keyword evidence="2" id="KW-0597">Phosphoprotein</keyword>
<evidence type="ECO:0000256" key="6">
    <source>
        <dbReference type="PROSITE-ProRule" id="PRU01363"/>
    </source>
</evidence>
<dbReference type="InterPro" id="IPR020807">
    <property type="entry name" value="PKS_DH"/>
</dbReference>
<feature type="domain" description="Carrier" evidence="7">
    <location>
        <begin position="2374"/>
        <end position="2449"/>
    </location>
</feature>
<evidence type="ECO:0000259" key="8">
    <source>
        <dbReference type="PROSITE" id="PS52004"/>
    </source>
</evidence>
<dbReference type="Pfam" id="PF21089">
    <property type="entry name" value="PKS_DH_N"/>
    <property type="match status" value="1"/>
</dbReference>
<dbReference type="InterPro" id="IPR057326">
    <property type="entry name" value="KR_dom"/>
</dbReference>
<dbReference type="PANTHER" id="PTHR43775">
    <property type="entry name" value="FATTY ACID SYNTHASE"/>
    <property type="match status" value="1"/>
</dbReference>
<evidence type="ECO:0000256" key="1">
    <source>
        <dbReference type="ARBA" id="ARBA00022450"/>
    </source>
</evidence>
<comment type="caution">
    <text evidence="10">The sequence shown here is derived from an EMBL/GenBank/DDBJ whole genome shotgun (WGS) entry which is preliminary data.</text>
</comment>
<dbReference type="SMART" id="SM00827">
    <property type="entry name" value="PKS_AT"/>
    <property type="match status" value="1"/>
</dbReference>
<dbReference type="InterPro" id="IPR013968">
    <property type="entry name" value="PKS_KR"/>
</dbReference>
<dbReference type="SUPFAM" id="SSF53901">
    <property type="entry name" value="Thiolase-like"/>
    <property type="match status" value="1"/>
</dbReference>
<evidence type="ECO:0000256" key="3">
    <source>
        <dbReference type="ARBA" id="ARBA00022603"/>
    </source>
</evidence>
<dbReference type="GO" id="GO:0004312">
    <property type="term" value="F:fatty acid synthase activity"/>
    <property type="evidence" value="ECO:0007669"/>
    <property type="project" value="TreeGrafter"/>
</dbReference>
<dbReference type="GO" id="GO:0044550">
    <property type="term" value="P:secondary metabolite biosynthetic process"/>
    <property type="evidence" value="ECO:0007669"/>
    <property type="project" value="TreeGrafter"/>
</dbReference>
<keyword evidence="5" id="KW-0511">Multifunctional enzyme</keyword>
<dbReference type="PROSITE" id="PS52019">
    <property type="entry name" value="PKS_MFAS_DH"/>
    <property type="match status" value="1"/>
</dbReference>
<dbReference type="CDD" id="cd00833">
    <property type="entry name" value="PKS"/>
    <property type="match status" value="1"/>
</dbReference>
<feature type="region of interest" description="N-terminal hotdog fold" evidence="6">
    <location>
        <begin position="937"/>
        <end position="1067"/>
    </location>
</feature>
<keyword evidence="4" id="KW-0808">Transferase</keyword>
<name>A0A317W6H8_9EURO</name>
<dbReference type="SMART" id="SM00822">
    <property type="entry name" value="PKS_KR"/>
    <property type="match status" value="1"/>
</dbReference>
<dbReference type="RefSeq" id="XP_025399489.1">
    <property type="nucleotide sequence ID" value="XM_025547121.1"/>
</dbReference>
<dbReference type="GO" id="GO:0004315">
    <property type="term" value="F:3-oxoacyl-[acyl-carrier-protein] synthase activity"/>
    <property type="evidence" value="ECO:0007669"/>
    <property type="project" value="InterPro"/>
</dbReference>
<reference evidence="10 11" key="1">
    <citation type="submission" date="2016-12" db="EMBL/GenBank/DDBJ databases">
        <title>The genomes of Aspergillus section Nigri reveals drivers in fungal speciation.</title>
        <authorList>
            <consortium name="DOE Joint Genome Institute"/>
            <person name="Vesth T.C."/>
            <person name="Nybo J."/>
            <person name="Theobald S."/>
            <person name="Brandl J."/>
            <person name="Frisvad J.C."/>
            <person name="Nielsen K.F."/>
            <person name="Lyhne E.K."/>
            <person name="Kogle M.E."/>
            <person name="Kuo A."/>
            <person name="Riley R."/>
            <person name="Clum A."/>
            <person name="Nolan M."/>
            <person name="Lipzen A."/>
            <person name="Salamov A."/>
            <person name="Henrissat B."/>
            <person name="Wiebenga A."/>
            <person name="De Vries R.P."/>
            <person name="Grigoriev I.V."/>
            <person name="Mortensen U.H."/>
            <person name="Andersen M.R."/>
            <person name="Baker S.E."/>
        </authorList>
    </citation>
    <scope>NUCLEOTIDE SEQUENCE [LARGE SCALE GENOMIC DNA]</scope>
    <source>
        <strain evidence="10 11">CBS 117.55</strain>
    </source>
</reference>
<keyword evidence="1" id="KW-0596">Phosphopantetheine</keyword>
<evidence type="ECO:0000256" key="5">
    <source>
        <dbReference type="ARBA" id="ARBA00023268"/>
    </source>
</evidence>
<dbReference type="SUPFAM" id="SSF47336">
    <property type="entry name" value="ACP-like"/>
    <property type="match status" value="1"/>
</dbReference>
<dbReference type="InterPro" id="IPR032821">
    <property type="entry name" value="PKS_assoc"/>
</dbReference>
<dbReference type="GeneID" id="37069358"/>
<dbReference type="InterPro" id="IPR049551">
    <property type="entry name" value="PKS_DH_C"/>
</dbReference>
<dbReference type="InterPro" id="IPR013217">
    <property type="entry name" value="Methyltransf_12"/>
</dbReference>
<dbReference type="GO" id="GO:0008168">
    <property type="term" value="F:methyltransferase activity"/>
    <property type="evidence" value="ECO:0007669"/>
    <property type="project" value="UniProtKB-KW"/>
</dbReference>
<dbReference type="GO" id="GO:0031177">
    <property type="term" value="F:phosphopantetheine binding"/>
    <property type="evidence" value="ECO:0007669"/>
    <property type="project" value="InterPro"/>
</dbReference>
<dbReference type="EMBL" id="MSFL01000012">
    <property type="protein sequence ID" value="PWY82224.1"/>
    <property type="molecule type" value="Genomic_DNA"/>
</dbReference>
<dbReference type="GO" id="GO:0006633">
    <property type="term" value="P:fatty acid biosynthetic process"/>
    <property type="evidence" value="ECO:0007669"/>
    <property type="project" value="InterPro"/>
</dbReference>
<dbReference type="InterPro" id="IPR001227">
    <property type="entry name" value="Ac_transferase_dom_sf"/>
</dbReference>
<dbReference type="Gene3D" id="3.40.50.720">
    <property type="entry name" value="NAD(P)-binding Rossmann-like Domain"/>
    <property type="match status" value="1"/>
</dbReference>
<dbReference type="InterPro" id="IPR049900">
    <property type="entry name" value="PKS_mFAS_DH"/>
</dbReference>
<dbReference type="OrthoDB" id="329835at2759"/>
<accession>A0A317W6H8</accession>
<feature type="active site" description="Proton acceptor; for dehydratase activity" evidence="6">
    <location>
        <position position="969"/>
    </location>
</feature>
<dbReference type="Gene3D" id="3.10.129.110">
    <property type="entry name" value="Polyketide synthase dehydratase"/>
    <property type="match status" value="1"/>
</dbReference>
<dbReference type="InterPro" id="IPR014043">
    <property type="entry name" value="Acyl_transferase_dom"/>
</dbReference>
<dbReference type="InterPro" id="IPR020806">
    <property type="entry name" value="PKS_PP-bd"/>
</dbReference>
<feature type="domain" description="PKS/mFAS DH" evidence="9">
    <location>
        <begin position="937"/>
        <end position="1228"/>
    </location>
</feature>
<dbReference type="PROSITE" id="PS00012">
    <property type="entry name" value="PHOSPHOPANTETHEINE"/>
    <property type="match status" value="1"/>
</dbReference>
<dbReference type="InterPro" id="IPR029063">
    <property type="entry name" value="SAM-dependent_MTases_sf"/>
</dbReference>
<keyword evidence="3" id="KW-0489">Methyltransferase</keyword>
<dbReference type="InterPro" id="IPR036291">
    <property type="entry name" value="NAD(P)-bd_dom_sf"/>
</dbReference>
<dbReference type="Proteomes" id="UP000247233">
    <property type="component" value="Unassembled WGS sequence"/>
</dbReference>
<dbReference type="InterPro" id="IPR042104">
    <property type="entry name" value="PKS_dehydratase_sf"/>
</dbReference>